<dbReference type="AlphaFoldDB" id="A0A1R1PXK7"/>
<evidence type="ECO:0000313" key="3">
    <source>
        <dbReference type="Proteomes" id="UP000188320"/>
    </source>
</evidence>
<name>A0A1R1PXK7_ZANCU</name>
<keyword evidence="3" id="KW-1185">Reference proteome</keyword>
<feature type="compositionally biased region" description="Polar residues" evidence="1">
    <location>
        <begin position="251"/>
        <end position="288"/>
    </location>
</feature>
<gene>
    <name evidence="2" type="ORF">AX774_g753</name>
</gene>
<feature type="region of interest" description="Disordered" evidence="1">
    <location>
        <begin position="385"/>
        <end position="408"/>
    </location>
</feature>
<dbReference type="EMBL" id="LSSK01000057">
    <property type="protein sequence ID" value="OMH85694.1"/>
    <property type="molecule type" value="Genomic_DNA"/>
</dbReference>
<accession>A0A1R1PXK7</accession>
<feature type="compositionally biased region" description="Low complexity" evidence="1">
    <location>
        <begin position="387"/>
        <end position="403"/>
    </location>
</feature>
<organism evidence="2 3">
    <name type="scientific">Zancudomyces culisetae</name>
    <name type="common">Gut fungus</name>
    <name type="synonym">Smittium culisetae</name>
    <dbReference type="NCBI Taxonomy" id="1213189"/>
    <lineage>
        <taxon>Eukaryota</taxon>
        <taxon>Fungi</taxon>
        <taxon>Fungi incertae sedis</taxon>
        <taxon>Zoopagomycota</taxon>
        <taxon>Kickxellomycotina</taxon>
        <taxon>Harpellomycetes</taxon>
        <taxon>Harpellales</taxon>
        <taxon>Legeriomycetaceae</taxon>
        <taxon>Zancudomyces</taxon>
    </lineage>
</organism>
<feature type="region of interest" description="Disordered" evidence="1">
    <location>
        <begin position="251"/>
        <end position="310"/>
    </location>
</feature>
<dbReference type="Proteomes" id="UP000188320">
    <property type="component" value="Unassembled WGS sequence"/>
</dbReference>
<dbReference type="PANTHER" id="PTHR33223:SF6">
    <property type="entry name" value="CCHC-TYPE DOMAIN-CONTAINING PROTEIN"/>
    <property type="match status" value="1"/>
</dbReference>
<reference evidence="3" key="1">
    <citation type="submission" date="2017-01" db="EMBL/GenBank/DDBJ databases">
        <authorList>
            <person name="Wang Y."/>
            <person name="White M."/>
            <person name="Kvist S."/>
            <person name="Moncalvo J.-M."/>
        </authorList>
    </citation>
    <scope>NUCLEOTIDE SEQUENCE [LARGE SCALE GENOMIC DNA]</scope>
    <source>
        <strain evidence="3">COL-18-3</strain>
    </source>
</reference>
<proteinExistence type="predicted"/>
<sequence>MMSEKAIKSSAKAVAEKAVETHQEKQRLIQNQASDNTAPTMCNPMILNYKLIEPEIFSTNSNMDPSKWIRRYELCARRNGWKDKDMVDLMELYLEGRALLWFERECSEDNTWSEIKNKFILQFEGPEGELIAWNQLQLLKKTPEEDVEELGSKIEKLFNTAKISDDAIKFKLLFAAMDPEAQKGILSDRCKTYKEAITSIMETERLNKICTTIKSQISSEPVKNEGDKKYEELLFMFNDLKTCLLEVTNQRNRPQNRYNTNNYERNDGRYQNTYVNRTSTNQTSQYNSNEKRDPKPQAVSKMDNKGDPTNPVACIEVENLTFQNKDLSNITLTDIKDNEIELFATEKRKIEEEDNQRFVKHKSYGISSEVNNPFVEEPNFSNFGSINDQLNPNNDKNNNYNNNHKNEDNQKTLKKIEDNYKTMQKNEDNYEIIQKNEDNFENTKTNENFKNYN</sequence>
<evidence type="ECO:0008006" key="4">
    <source>
        <dbReference type="Google" id="ProtNLM"/>
    </source>
</evidence>
<evidence type="ECO:0000313" key="2">
    <source>
        <dbReference type="EMBL" id="OMH85694.1"/>
    </source>
</evidence>
<comment type="caution">
    <text evidence="2">The sequence shown here is derived from an EMBL/GenBank/DDBJ whole genome shotgun (WGS) entry which is preliminary data.</text>
</comment>
<protein>
    <recommendedName>
        <fullName evidence="4">Retrotransposon gag domain-containing protein</fullName>
    </recommendedName>
</protein>
<evidence type="ECO:0000256" key="1">
    <source>
        <dbReference type="SAM" id="MobiDB-lite"/>
    </source>
</evidence>
<dbReference type="PANTHER" id="PTHR33223">
    <property type="entry name" value="CCHC-TYPE DOMAIN-CONTAINING PROTEIN"/>
    <property type="match status" value="1"/>
</dbReference>